<comment type="caution">
    <text evidence="1">The sequence shown here is derived from an EMBL/GenBank/DDBJ whole genome shotgun (WGS) entry which is preliminary data.</text>
</comment>
<proteinExistence type="predicted"/>
<evidence type="ECO:0000313" key="2">
    <source>
        <dbReference type="Proteomes" id="UP000323321"/>
    </source>
</evidence>
<dbReference type="Proteomes" id="UP000323321">
    <property type="component" value="Unassembled WGS sequence"/>
</dbReference>
<organism evidence="1 2">
    <name type="scientific">Bacillus cereus</name>
    <dbReference type="NCBI Taxonomy" id="1396"/>
    <lineage>
        <taxon>Bacteria</taxon>
        <taxon>Bacillati</taxon>
        <taxon>Bacillota</taxon>
        <taxon>Bacilli</taxon>
        <taxon>Bacillales</taxon>
        <taxon>Bacillaceae</taxon>
        <taxon>Bacillus</taxon>
        <taxon>Bacillus cereus group</taxon>
    </lineage>
</organism>
<dbReference type="AlphaFoldDB" id="A0A9W7PZG3"/>
<gene>
    <name evidence="1" type="ORF">DX932_30275</name>
</gene>
<evidence type="ECO:0000313" key="1">
    <source>
        <dbReference type="EMBL" id="KAA6449226.1"/>
    </source>
</evidence>
<reference evidence="1 2" key="1">
    <citation type="submission" date="2018-08" db="EMBL/GenBank/DDBJ databases">
        <title>Bacillus phenotypic plasticity.</title>
        <authorList>
            <person name="Hurtado E."/>
        </authorList>
    </citation>
    <scope>NUCLEOTIDE SEQUENCE [LARGE SCALE GENOMIC DNA]</scope>
    <source>
        <strain evidence="1 2">111b</strain>
    </source>
</reference>
<protein>
    <submittedName>
        <fullName evidence="1">Uncharacterized protein</fullName>
    </submittedName>
</protein>
<dbReference type="RefSeq" id="WP_000400309.1">
    <property type="nucleotide sequence ID" value="NZ_JBIWBW010000013.1"/>
</dbReference>
<accession>A0A9W7PZG3</accession>
<sequence length="133" mass="15909">MEHKHNKEHGKWIQKQNDILKNIEEHRSQYTDMDILKCFMDFYNTIREMQKHNTSPMLELFQIRAAGFEQISKENINEFMTLYRSLMDLISDGDFEKSIEYVTIINNRPVHVSEGKDGKINVLEEQVNRMSRN</sequence>
<dbReference type="EMBL" id="QSMZ01000049">
    <property type="protein sequence ID" value="KAA6449226.1"/>
    <property type="molecule type" value="Genomic_DNA"/>
</dbReference>
<name>A0A9W7PZG3_BACCE</name>